<dbReference type="GO" id="GO:0005509">
    <property type="term" value="F:calcium ion binding"/>
    <property type="evidence" value="ECO:0007669"/>
    <property type="project" value="InterPro"/>
</dbReference>
<evidence type="ECO:0000256" key="11">
    <source>
        <dbReference type="ARBA" id="ARBA00023002"/>
    </source>
</evidence>
<keyword evidence="11" id="KW-0560">Oxidoreductase</keyword>
<evidence type="ECO:0000256" key="6">
    <source>
        <dbReference type="ARBA" id="ARBA00022723"/>
    </source>
</evidence>
<keyword evidence="8" id="KW-0106">Calcium</keyword>
<feature type="compositionally biased region" description="Polar residues" evidence="13">
    <location>
        <begin position="1"/>
        <end position="13"/>
    </location>
</feature>
<dbReference type="InterPro" id="IPR011992">
    <property type="entry name" value="EF-hand-dom_pair"/>
</dbReference>
<dbReference type="PROSITE" id="PS00018">
    <property type="entry name" value="EF_HAND_1"/>
    <property type="match status" value="1"/>
</dbReference>
<evidence type="ECO:0000313" key="15">
    <source>
        <dbReference type="Proteomes" id="UP000504610"/>
    </source>
</evidence>
<evidence type="ECO:0000313" key="16">
    <source>
        <dbReference type="RefSeq" id="XP_056845328.1"/>
    </source>
</evidence>
<proteinExistence type="inferred from homology"/>
<evidence type="ECO:0000256" key="10">
    <source>
        <dbReference type="ARBA" id="ARBA00022989"/>
    </source>
</evidence>
<dbReference type="GO" id="GO:0016020">
    <property type="term" value="C:membrane"/>
    <property type="evidence" value="ECO:0007669"/>
    <property type="project" value="UniProtKB-SubCell"/>
</dbReference>
<evidence type="ECO:0000256" key="8">
    <source>
        <dbReference type="ARBA" id="ARBA00022837"/>
    </source>
</evidence>
<dbReference type="GO" id="GO:0004601">
    <property type="term" value="F:peroxidase activity"/>
    <property type="evidence" value="ECO:0007669"/>
    <property type="project" value="UniProtKB-KW"/>
</dbReference>
<keyword evidence="7" id="KW-0274">FAD</keyword>
<dbReference type="GeneID" id="108838307"/>
<evidence type="ECO:0000256" key="13">
    <source>
        <dbReference type="SAM" id="MobiDB-lite"/>
    </source>
</evidence>
<dbReference type="RefSeq" id="XP_056845328.1">
    <property type="nucleotide sequence ID" value="XM_056989348.1"/>
</dbReference>
<dbReference type="InterPro" id="IPR018247">
    <property type="entry name" value="EF_Hand_1_Ca_BS"/>
</dbReference>
<name>A0A9W3C1M4_RAPSA</name>
<gene>
    <name evidence="16" type="primary">LOC108838307</name>
</gene>
<keyword evidence="9" id="KW-0521">NADP</keyword>
<keyword evidence="15" id="KW-1185">Reference proteome</keyword>
<sequence length="368" mass="41680">MNLSPKSFSSFGLSNDDDDGVALRPPPVAGGAMLPIFLSSLSRNGSGSSWERELVEVTLELDGDDSIVVCGMSEAASVDTRPRSAGRLTRSLSTAPARIRQTLEKLLRSESTRTTASSVSTETGRFTRIRQTLGKLLRSDSTRTTTSVCRERDIERQTPIMSARDKRKEEVKLQRTRSSAQRALQGLQFINKTTKGNSCGCDWECGCDEMWKKVEKRFETLSKEGLLAREDFGECVGMKDSKEFAVSVFDALARRRRQKLEKITKDELHDFWLLISDQSFDARLQIFFDMADRNEDGRITKEEIKELLMLSASANKLSKLKEQAEEYASLIMEELDPENFGYIELWQLETLLLQRDTTTRKQHFGEES</sequence>
<dbReference type="AlphaFoldDB" id="A0A9W3C1M4"/>
<dbReference type="Pfam" id="PF08414">
    <property type="entry name" value="NADPH_Ox"/>
    <property type="match status" value="1"/>
</dbReference>
<keyword evidence="6" id="KW-0479">Metal-binding</keyword>
<dbReference type="OrthoDB" id="1937454at2759"/>
<evidence type="ECO:0000256" key="5">
    <source>
        <dbReference type="ARBA" id="ARBA00022692"/>
    </source>
</evidence>
<reference evidence="16" key="2">
    <citation type="submission" date="2025-08" db="UniProtKB">
        <authorList>
            <consortium name="RefSeq"/>
        </authorList>
    </citation>
    <scope>IDENTIFICATION</scope>
    <source>
        <tissue evidence="16">Leaf</tissue>
    </source>
</reference>
<feature type="region of interest" description="Disordered" evidence="13">
    <location>
        <begin position="1"/>
        <end position="26"/>
    </location>
</feature>
<keyword evidence="12" id="KW-0472">Membrane</keyword>
<comment type="subcellular location">
    <subcellularLocation>
        <location evidence="1">Membrane</location>
        <topology evidence="1">Multi-pass membrane protein</topology>
    </subcellularLocation>
</comment>
<dbReference type="InterPro" id="IPR002048">
    <property type="entry name" value="EF_hand_dom"/>
</dbReference>
<evidence type="ECO:0000256" key="12">
    <source>
        <dbReference type="ARBA" id="ARBA00023136"/>
    </source>
</evidence>
<dbReference type="SUPFAM" id="SSF47473">
    <property type="entry name" value="EF-hand"/>
    <property type="match status" value="1"/>
</dbReference>
<evidence type="ECO:0000256" key="4">
    <source>
        <dbReference type="ARBA" id="ARBA00022630"/>
    </source>
</evidence>
<feature type="domain" description="EF-hand" evidence="14">
    <location>
        <begin position="279"/>
        <end position="314"/>
    </location>
</feature>
<dbReference type="InterPro" id="IPR013623">
    <property type="entry name" value="NADPH_Ox"/>
</dbReference>
<organism evidence="15 16">
    <name type="scientific">Raphanus sativus</name>
    <name type="common">Radish</name>
    <name type="synonym">Raphanus raphanistrum var. sativus</name>
    <dbReference type="NCBI Taxonomy" id="3726"/>
    <lineage>
        <taxon>Eukaryota</taxon>
        <taxon>Viridiplantae</taxon>
        <taxon>Streptophyta</taxon>
        <taxon>Embryophyta</taxon>
        <taxon>Tracheophyta</taxon>
        <taxon>Spermatophyta</taxon>
        <taxon>Magnoliopsida</taxon>
        <taxon>eudicotyledons</taxon>
        <taxon>Gunneridae</taxon>
        <taxon>Pentapetalae</taxon>
        <taxon>rosids</taxon>
        <taxon>malvids</taxon>
        <taxon>Brassicales</taxon>
        <taxon>Brassicaceae</taxon>
        <taxon>Brassiceae</taxon>
        <taxon>Raphanus</taxon>
    </lineage>
</organism>
<keyword evidence="3" id="KW-0575">Peroxidase</keyword>
<evidence type="ECO:0000256" key="9">
    <source>
        <dbReference type="ARBA" id="ARBA00022857"/>
    </source>
</evidence>
<reference evidence="15" key="1">
    <citation type="journal article" date="2019" name="Database">
        <title>The radish genome database (RadishGD): an integrated information resource for radish genomics.</title>
        <authorList>
            <person name="Yu H.J."/>
            <person name="Baek S."/>
            <person name="Lee Y.J."/>
            <person name="Cho A."/>
            <person name="Mun J.H."/>
        </authorList>
    </citation>
    <scope>NUCLEOTIDE SEQUENCE [LARGE SCALE GENOMIC DNA]</scope>
    <source>
        <strain evidence="15">cv. WK10039</strain>
    </source>
</reference>
<dbReference type="GO" id="GO:0050664">
    <property type="term" value="F:oxidoreductase activity, acting on NAD(P)H, oxygen as acceptor"/>
    <property type="evidence" value="ECO:0007669"/>
    <property type="project" value="InterPro"/>
</dbReference>
<dbReference type="Pfam" id="PF13202">
    <property type="entry name" value="EF-hand_5"/>
    <property type="match status" value="1"/>
</dbReference>
<accession>A0A9W3C1M4</accession>
<dbReference type="Proteomes" id="UP000504610">
    <property type="component" value="Chromosome 6"/>
</dbReference>
<dbReference type="Gene3D" id="1.10.238.10">
    <property type="entry name" value="EF-hand"/>
    <property type="match status" value="1"/>
</dbReference>
<evidence type="ECO:0000256" key="1">
    <source>
        <dbReference type="ARBA" id="ARBA00004141"/>
    </source>
</evidence>
<protein>
    <submittedName>
        <fullName evidence="16">Respiratory burst oxidase homolog protein E isoform X1</fullName>
    </submittedName>
</protein>
<dbReference type="PROSITE" id="PS50222">
    <property type="entry name" value="EF_HAND_2"/>
    <property type="match status" value="1"/>
</dbReference>
<dbReference type="FunFam" id="1.10.238.10:FF:000049">
    <property type="entry name" value="Respiratory burst oxidase homolog A"/>
    <property type="match status" value="1"/>
</dbReference>
<evidence type="ECO:0000256" key="2">
    <source>
        <dbReference type="ARBA" id="ARBA00007975"/>
    </source>
</evidence>
<comment type="similarity">
    <text evidence="2">Belongs to the RBOH (TC 5.B.1.3) family.</text>
</comment>
<keyword evidence="4" id="KW-0285">Flavoprotein</keyword>
<evidence type="ECO:0000256" key="3">
    <source>
        <dbReference type="ARBA" id="ARBA00022559"/>
    </source>
</evidence>
<keyword evidence="10" id="KW-1133">Transmembrane helix</keyword>
<keyword evidence="5" id="KW-0812">Transmembrane</keyword>
<evidence type="ECO:0000256" key="7">
    <source>
        <dbReference type="ARBA" id="ARBA00022827"/>
    </source>
</evidence>
<evidence type="ECO:0000259" key="14">
    <source>
        <dbReference type="PROSITE" id="PS50222"/>
    </source>
</evidence>